<comment type="caution">
    <text evidence="6">The sequence shown here is derived from an EMBL/GenBank/DDBJ whole genome shotgun (WGS) entry which is preliminary data.</text>
</comment>
<dbReference type="InterPro" id="IPR019821">
    <property type="entry name" value="Kinesin_motor_CS"/>
</dbReference>
<dbReference type="GO" id="GO:0007018">
    <property type="term" value="P:microtubule-based movement"/>
    <property type="evidence" value="ECO:0007669"/>
    <property type="project" value="InterPro"/>
</dbReference>
<feature type="region of interest" description="Disordered" evidence="4">
    <location>
        <begin position="544"/>
        <end position="630"/>
    </location>
</feature>
<dbReference type="EMBL" id="JAQMWT010000526">
    <property type="protein sequence ID" value="KAJ8600250.1"/>
    <property type="molecule type" value="Genomic_DNA"/>
</dbReference>
<dbReference type="GO" id="GO:0008017">
    <property type="term" value="F:microtubule binding"/>
    <property type="evidence" value="ECO:0007669"/>
    <property type="project" value="InterPro"/>
</dbReference>
<dbReference type="Gene3D" id="3.40.50.1110">
    <property type="entry name" value="SGNH hydrolase"/>
    <property type="match status" value="1"/>
</dbReference>
<evidence type="ECO:0000256" key="1">
    <source>
        <dbReference type="ARBA" id="ARBA00022741"/>
    </source>
</evidence>
<proteinExistence type="inferred from homology"/>
<reference evidence="6" key="1">
    <citation type="submission" date="2023-01" db="EMBL/GenBank/DDBJ databases">
        <title>Metagenome sequencing of chrysophaentin producing Chrysophaeum taylorii.</title>
        <authorList>
            <person name="Davison J."/>
            <person name="Bewley C."/>
        </authorList>
    </citation>
    <scope>NUCLEOTIDE SEQUENCE</scope>
    <source>
        <strain evidence="6">NIES-1699</strain>
    </source>
</reference>
<dbReference type="Proteomes" id="UP001230188">
    <property type="component" value="Unassembled WGS sequence"/>
</dbReference>
<dbReference type="InterPro" id="IPR036514">
    <property type="entry name" value="SGNH_hydro_sf"/>
</dbReference>
<name>A0AAD7U9D1_9STRA</name>
<dbReference type="InterPro" id="IPR036961">
    <property type="entry name" value="Kinesin_motor_dom_sf"/>
</dbReference>
<dbReference type="Gene3D" id="3.40.850.10">
    <property type="entry name" value="Kinesin motor domain"/>
    <property type="match status" value="1"/>
</dbReference>
<dbReference type="GO" id="GO:0005524">
    <property type="term" value="F:ATP binding"/>
    <property type="evidence" value="ECO:0007669"/>
    <property type="project" value="UniProtKB-UniRule"/>
</dbReference>
<dbReference type="GO" id="GO:0007052">
    <property type="term" value="P:mitotic spindle organization"/>
    <property type="evidence" value="ECO:0007669"/>
    <property type="project" value="TreeGrafter"/>
</dbReference>
<evidence type="ECO:0000313" key="7">
    <source>
        <dbReference type="Proteomes" id="UP001230188"/>
    </source>
</evidence>
<dbReference type="SUPFAM" id="SSF52266">
    <property type="entry name" value="SGNH hydrolase"/>
    <property type="match status" value="1"/>
</dbReference>
<dbReference type="PRINTS" id="PR00380">
    <property type="entry name" value="KINESINHEAVY"/>
</dbReference>
<dbReference type="CDD" id="cd00106">
    <property type="entry name" value="KISc"/>
    <property type="match status" value="1"/>
</dbReference>
<feature type="compositionally biased region" description="Polar residues" evidence="4">
    <location>
        <begin position="559"/>
        <end position="574"/>
    </location>
</feature>
<feature type="compositionally biased region" description="Polar residues" evidence="4">
    <location>
        <begin position="600"/>
        <end position="614"/>
    </location>
</feature>
<dbReference type="InterPro" id="IPR027417">
    <property type="entry name" value="P-loop_NTPase"/>
</dbReference>
<comment type="similarity">
    <text evidence="3">Belongs to the TRAFAC class myosin-kinesin ATPase superfamily. Kinesin family.</text>
</comment>
<feature type="compositionally biased region" description="Low complexity" evidence="4">
    <location>
        <begin position="472"/>
        <end position="487"/>
    </location>
</feature>
<sequence>MAEPIRVIVRVRPATNEEVGLEVEGEEIIVSFGREKEKTFIGRFAAVLDDASQGDLFEEVRPMVESVATGFNACVIAYGQTGSGKSWSMIGDISRDEDEGVVPRAVRSLFSSLEGPEDEWQVHCSLLQIYGERLTDLLNATSSEPLRIRETFQGQQRELYVSGQSSYRCGSADEVLSLVRRGLASRTSRATKVNENSSRSHAVLQLVVETRRETADDGCQKHELSRSKLYLVDLAGSERVADLYSSSSSSSGGTLPHKDRQFAEHVSINQSLSALGNVVAALAEGAKKRPHVPYRDSLLTRLLQDTLGGNSRTAIVACVAPDATHADETTRTLRFAERAQNVVGSVHANRETIGDGDEAALRRALRKAYAEIDRLKVALADAEHSGAPHRVFVDQAKVADECCRLREANAKLVAENAALLEQLNKNNKKNNNNNNNNNKPVVDEEVLLEEVNNADAARAMQTLLDDLHNSLPPGTTTTTTAPAPQTPSREDLRAKCEKIDKRSMFRLLDEEQDAVGTTLANECAELTRIRRERELLEAQLAELDAATSGAPTPRPATAQPVSATHSVASEQSKQAWDESTRSLASSGSKRNLANRHKQPKTPNNKATRYSSRQAPNAPLSAPPPKGLFGDGRDVGARVEVYSYRFNRSYPGEVILYDAHRKLHCVLYDTGERHWQDLEGKQVKVLAAGTGTTASLDTTPLPASAPTTPLSLSAFAGKEEGVRGKKIEKSKSMMIRRTSLAALVVACSASTEVTLSQAQCILSGKKIVFFGDSISRYCYFGLNHFLSTGSVKSSEYDSKWGSGDNSNDYDCCEGETWTDYAPLSDDETARQIFYKEFDDFETRFYFIQYVWSSDDDTDGETSMEDLASGDVEDFDILVFNQGYWQLKENDDTDQYCGEDWTSECEEDYEEDFDEVVDQLADGKTFVYRTTTCCGEADDGLWIDSIDEQNDLATSLASDAGAGIVDANALYDEDDIDDFTFDDTHPNVDTCYVINSLILTEIDSLQAPVAESDSSSDSSSSSSSGGYSPTYQPTQND</sequence>
<evidence type="ECO:0000313" key="6">
    <source>
        <dbReference type="EMBL" id="KAJ8600250.1"/>
    </source>
</evidence>
<feature type="binding site" evidence="3">
    <location>
        <begin position="79"/>
        <end position="86"/>
    </location>
    <ligand>
        <name>ATP</name>
        <dbReference type="ChEBI" id="CHEBI:30616"/>
    </ligand>
</feature>
<dbReference type="Pfam" id="PF00225">
    <property type="entry name" value="Kinesin"/>
    <property type="match status" value="1"/>
</dbReference>
<feature type="region of interest" description="Disordered" evidence="4">
    <location>
        <begin position="1005"/>
        <end position="1035"/>
    </location>
</feature>
<dbReference type="PANTHER" id="PTHR47969">
    <property type="entry name" value="CHROMOSOME-ASSOCIATED KINESIN KIF4A-RELATED"/>
    <property type="match status" value="1"/>
</dbReference>
<dbReference type="InterPro" id="IPR027640">
    <property type="entry name" value="Kinesin-like_fam"/>
</dbReference>
<feature type="compositionally biased region" description="Polar residues" evidence="4">
    <location>
        <begin position="581"/>
        <end position="591"/>
    </location>
</feature>
<evidence type="ECO:0000256" key="3">
    <source>
        <dbReference type="PROSITE-ProRule" id="PRU00283"/>
    </source>
</evidence>
<dbReference type="GO" id="GO:0005875">
    <property type="term" value="C:microtubule associated complex"/>
    <property type="evidence" value="ECO:0007669"/>
    <property type="project" value="TreeGrafter"/>
</dbReference>
<dbReference type="GO" id="GO:0051231">
    <property type="term" value="P:spindle elongation"/>
    <property type="evidence" value="ECO:0007669"/>
    <property type="project" value="TreeGrafter"/>
</dbReference>
<organism evidence="6 7">
    <name type="scientific">Chrysophaeum taylorii</name>
    <dbReference type="NCBI Taxonomy" id="2483200"/>
    <lineage>
        <taxon>Eukaryota</taxon>
        <taxon>Sar</taxon>
        <taxon>Stramenopiles</taxon>
        <taxon>Ochrophyta</taxon>
        <taxon>Pelagophyceae</taxon>
        <taxon>Pelagomonadales</taxon>
        <taxon>Pelagomonadaceae</taxon>
        <taxon>Chrysophaeum</taxon>
    </lineage>
</organism>
<dbReference type="SUPFAM" id="SSF52540">
    <property type="entry name" value="P-loop containing nucleoside triphosphate hydrolases"/>
    <property type="match status" value="1"/>
</dbReference>
<dbReference type="PROSITE" id="PS00411">
    <property type="entry name" value="KINESIN_MOTOR_1"/>
    <property type="match status" value="1"/>
</dbReference>
<evidence type="ECO:0000259" key="5">
    <source>
        <dbReference type="PROSITE" id="PS50067"/>
    </source>
</evidence>
<accession>A0AAD7U9D1</accession>
<feature type="compositionally biased region" description="Polar residues" evidence="4">
    <location>
        <begin position="1023"/>
        <end position="1035"/>
    </location>
</feature>
<gene>
    <name evidence="6" type="ORF">CTAYLR_001999</name>
</gene>
<dbReference type="InterPro" id="IPR001752">
    <property type="entry name" value="Kinesin_motor_dom"/>
</dbReference>
<feature type="region of interest" description="Disordered" evidence="4">
    <location>
        <begin position="466"/>
        <end position="492"/>
    </location>
</feature>
<feature type="compositionally biased region" description="Low complexity" evidence="4">
    <location>
        <begin position="1010"/>
        <end position="1022"/>
    </location>
</feature>
<feature type="domain" description="Kinesin motor" evidence="5">
    <location>
        <begin position="4"/>
        <end position="342"/>
    </location>
</feature>
<evidence type="ECO:0000256" key="4">
    <source>
        <dbReference type="SAM" id="MobiDB-lite"/>
    </source>
</evidence>
<keyword evidence="2 3" id="KW-0067">ATP-binding</keyword>
<keyword evidence="7" id="KW-1185">Reference proteome</keyword>
<dbReference type="AlphaFoldDB" id="A0AAD7U9D1"/>
<dbReference type="PANTHER" id="PTHR47969:SF29">
    <property type="entry name" value="KINESIN-LIKE PROTEIN"/>
    <property type="match status" value="1"/>
</dbReference>
<dbReference type="PROSITE" id="PS50067">
    <property type="entry name" value="KINESIN_MOTOR_2"/>
    <property type="match status" value="1"/>
</dbReference>
<dbReference type="SMART" id="SM00129">
    <property type="entry name" value="KISc"/>
    <property type="match status" value="1"/>
</dbReference>
<protein>
    <recommendedName>
        <fullName evidence="5">Kinesin motor domain-containing protein</fullName>
    </recommendedName>
</protein>
<keyword evidence="1 3" id="KW-0547">Nucleotide-binding</keyword>
<dbReference type="GO" id="GO:0003777">
    <property type="term" value="F:microtubule motor activity"/>
    <property type="evidence" value="ECO:0007669"/>
    <property type="project" value="InterPro"/>
</dbReference>
<keyword evidence="3" id="KW-0505">Motor protein</keyword>
<evidence type="ECO:0000256" key="2">
    <source>
        <dbReference type="ARBA" id="ARBA00022840"/>
    </source>
</evidence>